<feature type="transmembrane region" description="Helical" evidence="10">
    <location>
        <begin position="1176"/>
        <end position="1202"/>
    </location>
</feature>
<evidence type="ECO:0000256" key="2">
    <source>
        <dbReference type="ARBA" id="ARBA00004653"/>
    </source>
</evidence>
<evidence type="ECO:0000256" key="8">
    <source>
        <dbReference type="ARBA" id="ARBA00023034"/>
    </source>
</evidence>
<evidence type="ECO:0000313" key="13">
    <source>
        <dbReference type="Proteomes" id="UP000657918"/>
    </source>
</evidence>
<feature type="transmembrane region" description="Helical" evidence="10">
    <location>
        <begin position="1536"/>
        <end position="1555"/>
    </location>
</feature>
<feature type="transmembrane region" description="Helical" evidence="10">
    <location>
        <begin position="1144"/>
        <end position="1164"/>
    </location>
</feature>
<feature type="transmembrane region" description="Helical" evidence="10">
    <location>
        <begin position="326"/>
        <end position="350"/>
    </location>
</feature>
<feature type="transmembrane region" description="Helical" evidence="10">
    <location>
        <begin position="292"/>
        <end position="320"/>
    </location>
</feature>
<feature type="transmembrane region" description="Helical" evidence="10">
    <location>
        <begin position="522"/>
        <end position="542"/>
    </location>
</feature>
<dbReference type="EMBL" id="JADGMS010000017">
    <property type="protein sequence ID" value="KAF9664192.1"/>
    <property type="molecule type" value="Genomic_DNA"/>
</dbReference>
<keyword evidence="5 11" id="KW-0732">Signal</keyword>
<feature type="transmembrane region" description="Helical" evidence="10">
    <location>
        <begin position="393"/>
        <end position="415"/>
    </location>
</feature>
<dbReference type="GO" id="GO:0072657">
    <property type="term" value="P:protein localization to membrane"/>
    <property type="evidence" value="ECO:0007669"/>
    <property type="project" value="TreeGrafter"/>
</dbReference>
<feature type="transmembrane region" description="Helical" evidence="10">
    <location>
        <begin position="948"/>
        <end position="972"/>
    </location>
</feature>
<evidence type="ECO:0000256" key="11">
    <source>
        <dbReference type="SAM" id="SignalP"/>
    </source>
</evidence>
<evidence type="ECO:0000256" key="1">
    <source>
        <dbReference type="ARBA" id="ARBA00004337"/>
    </source>
</evidence>
<sequence>MVQKLVPCLVLSILIFCSVTHVKSVASDHRYTVGDDVPLYVNKVGPFHNPSETYRYFDLPFCSPGPTKDKKEALGEVLNGDRLVTAPYKLDFLNDKDSEIACRKTLTKEQVAQFREVVSKDYYFQMYYDDLPIWGFLGKVDKEGKNDPSEYKYYLFKHLHFTIFYNKDRVIEIAAQSDPNNVVDLTEDKEVDVEFMYSVKWKETEIPFEKRMEKYSQSSSLPHHLEIHWFSIINSCVTVLLLTGFLATILMRVLKNDFVKYAHDEESAEDQEETGWKYIHGDVFRYPSYKSLLAAAVGSGTQLFTLTIFIFMLAIVGVFYPYNRGALFTALVVIYALTAGIAGYTAASFFCQLEGTNWVRNLLLTGALFCGPLFLTFCFLNSVAIAYSATAALPFGTIMVIFLIWALVTTPLLVLGGIAGKNSKAEFQAPVRTTKYPREIPQLPWYRKTLPQMAMAGFLPFSAIYIELYYIFASVWGHRIYTIYSILFIVFIILLIVTAFITVALTYFQLAAEDHEWWWRSFLCGGSTGLFIYGYCLYYYYARSDMSGFMQTSFFFGYMACICYGFFLMLGTIGFRASLFFVRHIYRSIKCDHNPKSLHLYNSPSHHNFLTFFSLFASQRLKMEKKLVPCLVSFVLILCSVSHVRSDASDNRYKVGDDVPLYVNKVGPFHNPSETYRYFDLPFCSSGPRKDKKEALGEVLNGDRLVTAPYKLDFLNDKDSEIACKKRLTKEQVAQFREVVSKDYYFQMYYDDLPIWGFLGKVDKEEKNDPSEYKYYLFKHLHFTIFYNKDRVIEIAAQSDPNNVVDLTEDKEVDVEFMYSVKWKETEIPFEKRMEKYSQSSSLPHHLEIHWFSIINSCVTVLLLTGFLATILMRVLKNDFVKYAHDEESAEDQEETGWKYIHGDVFRYPKYKSLLSAAVGSGTQLFTLTIFIFMLALVGVFYPYNRGALFTALVVIYALTAGIAGYTAASFFCQLEGTNWVRNLLLTGALFCGPLFLTFCFLNTVAIAYSATAALPFGTIMVIFLIWALVTTPLLVLGGIAGKNSKAEFQAPVRTTKYPREIPQLPWYRKTLPQMAMAGFLPFSAIYIELYYIFASVWGHRIYTIYSILFIVFIILLIVTAFITVALTYFQLAAEDHEWWWRSFLCGGSTGLFIYGYCLYYYYARSDMSGFMQTSFFFGYMACVCYVLGSVPPCFLSATFIVQSSASSKPHHPSSVQWLAGKSAPGLMESHVTTFENAGILHRLKMEKKLVPCLVSFVLMLCSVSHVRSDTFDHRYKVGDDVPLYVNKVGPFHNPSETYRYFDLPFCSPGPRKDKKESLGEVLNGDRLVTAPYKLEFLNDKDSEIACKKRLTKEQVAQFREVVSKDYYFQMYYDDLPIWGFLGKVDKEEKNDPSEYKYYLFKHLQFTIFYNKDRVIEIAAQSDPDNVVDLTEDKEVDVEFMYSVKWKETEIPFEKRMEKYSQSSSLPNHLEIHWFSIKSGVIVLLLNGFFATILMRILKNDFVKYAHDEESAEDQEETGWKYIHGDVFRYPKYKSLLAAAVGSGTQLCTLATAALPFGTIVVIFLIWAMVATPLLVMGGIAGKNSKAEFQAPVRTTIYPREIPQLPWYRKTLPQMAMAGFLPFSAIYIELYYIFASVWGHRIYTLYSFLFIVFLILLIVTAFITVALTYLQLAAEDHEWWWRSFLCGGSTGLFIYGYCLYYYFAISDMSGFMQTSFFFGYMACVCYGFFLMLGSIGFRASMFFVRHIYGSIKCD</sequence>
<feature type="transmembrane region" description="Helical" evidence="10">
    <location>
        <begin position="453"/>
        <end position="472"/>
    </location>
</feature>
<feature type="transmembrane region" description="Helical" evidence="10">
    <location>
        <begin position="1561"/>
        <end position="1581"/>
    </location>
</feature>
<evidence type="ECO:0000256" key="10">
    <source>
        <dbReference type="SAM" id="Phobius"/>
    </source>
</evidence>
<evidence type="ECO:0000256" key="6">
    <source>
        <dbReference type="ARBA" id="ARBA00022753"/>
    </source>
</evidence>
<feature type="signal peptide" evidence="11">
    <location>
        <begin position="1"/>
        <end position="24"/>
    </location>
</feature>
<feature type="transmembrane region" description="Helical" evidence="10">
    <location>
        <begin position="362"/>
        <end position="387"/>
    </location>
</feature>
<keyword evidence="6" id="KW-0967">Endosome</keyword>
<dbReference type="InterPro" id="IPR004240">
    <property type="entry name" value="EMP70"/>
</dbReference>
<dbReference type="Proteomes" id="UP000657918">
    <property type="component" value="Unassembled WGS sequence"/>
</dbReference>
<feature type="transmembrane region" description="Helical" evidence="10">
    <location>
        <begin position="227"/>
        <end position="250"/>
    </location>
</feature>
<protein>
    <recommendedName>
        <fullName evidence="14">Transmembrane 9 superfamily member</fullName>
    </recommendedName>
</protein>
<feature type="transmembrane region" description="Helical" evidence="10">
    <location>
        <begin position="914"/>
        <end position="942"/>
    </location>
</feature>
<keyword evidence="13" id="KW-1185">Reference proteome</keyword>
<feature type="transmembrane region" description="Helical" evidence="10">
    <location>
        <begin position="1615"/>
        <end position="1634"/>
    </location>
</feature>
<dbReference type="PANTHER" id="PTHR10766">
    <property type="entry name" value="TRANSMEMBRANE 9 SUPERFAMILY PROTEIN"/>
    <property type="match status" value="1"/>
</dbReference>
<feature type="transmembrane region" description="Helical" evidence="10">
    <location>
        <begin position="1106"/>
        <end position="1132"/>
    </location>
</feature>
<feature type="transmembrane region" description="Helical" evidence="10">
    <location>
        <begin position="554"/>
        <end position="582"/>
    </location>
</feature>
<evidence type="ECO:0000256" key="5">
    <source>
        <dbReference type="ARBA" id="ARBA00022729"/>
    </source>
</evidence>
<evidence type="ECO:0000256" key="4">
    <source>
        <dbReference type="ARBA" id="ARBA00022692"/>
    </source>
</evidence>
<proteinExistence type="inferred from homology"/>
<gene>
    <name evidence="12" type="ORF">SADUNF_Sadunf17G0130600</name>
</gene>
<keyword evidence="9 10" id="KW-0472">Membrane</keyword>
<organism evidence="12 13">
    <name type="scientific">Salix dunnii</name>
    <dbReference type="NCBI Taxonomy" id="1413687"/>
    <lineage>
        <taxon>Eukaryota</taxon>
        <taxon>Viridiplantae</taxon>
        <taxon>Streptophyta</taxon>
        <taxon>Embryophyta</taxon>
        <taxon>Tracheophyta</taxon>
        <taxon>Spermatophyta</taxon>
        <taxon>Magnoliopsida</taxon>
        <taxon>eudicotyledons</taxon>
        <taxon>Gunneridae</taxon>
        <taxon>Pentapetalae</taxon>
        <taxon>rosids</taxon>
        <taxon>fabids</taxon>
        <taxon>Malpighiales</taxon>
        <taxon>Salicaceae</taxon>
        <taxon>Saliceae</taxon>
        <taxon>Salix</taxon>
    </lineage>
</organism>
<evidence type="ECO:0000256" key="3">
    <source>
        <dbReference type="ARBA" id="ARBA00005227"/>
    </source>
</evidence>
<dbReference type="Pfam" id="PF02990">
    <property type="entry name" value="EMP70"/>
    <property type="match status" value="3"/>
</dbReference>
<feature type="transmembrane region" description="Helical" evidence="10">
    <location>
        <begin position="1472"/>
        <end position="1494"/>
    </location>
</feature>
<dbReference type="GO" id="GO:0000139">
    <property type="term" value="C:Golgi membrane"/>
    <property type="evidence" value="ECO:0007669"/>
    <property type="project" value="UniProtKB-SubCell"/>
</dbReference>
<accession>A0A835MF62</accession>
<feature type="transmembrane region" description="Helical" evidence="10">
    <location>
        <begin position="484"/>
        <end position="510"/>
    </location>
</feature>
<dbReference type="OrthoDB" id="1666796at2759"/>
<feature type="transmembrane region" description="Helical" evidence="10">
    <location>
        <begin position="984"/>
        <end position="1009"/>
    </location>
</feature>
<keyword evidence="4 10" id="KW-0812">Transmembrane</keyword>
<feature type="transmembrane region" description="Helical" evidence="10">
    <location>
        <begin position="1684"/>
        <end position="1705"/>
    </location>
</feature>
<evidence type="ECO:0000313" key="12">
    <source>
        <dbReference type="EMBL" id="KAF9664192.1"/>
    </source>
</evidence>
<reference evidence="12 13" key="1">
    <citation type="submission" date="2020-10" db="EMBL/GenBank/DDBJ databases">
        <title>Plant Genome Project.</title>
        <authorList>
            <person name="Zhang R.-G."/>
        </authorList>
    </citation>
    <scope>NUCLEOTIDE SEQUENCE [LARGE SCALE GENOMIC DNA]</scope>
    <source>
        <strain evidence="12">FAFU-HL-1</strain>
        <tissue evidence="12">Leaf</tissue>
    </source>
</reference>
<feature type="transmembrane region" description="Helical" evidence="10">
    <location>
        <begin position="1075"/>
        <end position="1094"/>
    </location>
</feature>
<comment type="caution">
    <text evidence="12">The sequence shown here is derived from an EMBL/GenBank/DDBJ whole genome shotgun (WGS) entry which is preliminary data.</text>
</comment>
<name>A0A835MF62_9ROSI</name>
<evidence type="ECO:0000256" key="7">
    <source>
        <dbReference type="ARBA" id="ARBA00022989"/>
    </source>
</evidence>
<feature type="transmembrane region" description="Helical" evidence="10">
    <location>
        <begin position="1646"/>
        <end position="1672"/>
    </location>
</feature>
<feature type="chain" id="PRO_5032357066" description="Transmembrane 9 superfamily member" evidence="11">
    <location>
        <begin position="25"/>
        <end position="1754"/>
    </location>
</feature>
<dbReference type="GO" id="GO:0010008">
    <property type="term" value="C:endosome membrane"/>
    <property type="evidence" value="ECO:0007669"/>
    <property type="project" value="UniProtKB-SubCell"/>
</dbReference>
<evidence type="ECO:0008006" key="14">
    <source>
        <dbReference type="Google" id="ProtNLM"/>
    </source>
</evidence>
<keyword evidence="7 10" id="KW-1133">Transmembrane helix</keyword>
<comment type="similarity">
    <text evidence="3">Belongs to the nonaspanin (TM9SF) (TC 9.A.2) family.</text>
</comment>
<dbReference type="PANTHER" id="PTHR10766:SF14">
    <property type="entry name" value="TRANSMEMBRANE 9 SUPERFAMILY MEMBER 2"/>
    <property type="match status" value="1"/>
</dbReference>
<comment type="subcellular location">
    <subcellularLocation>
        <location evidence="1">Endosome membrane</location>
        <topology evidence="1">Multi-pass membrane protein</topology>
    </subcellularLocation>
    <subcellularLocation>
        <location evidence="2">Golgi apparatus membrane</location>
        <topology evidence="2">Multi-pass membrane protein</topology>
    </subcellularLocation>
</comment>
<feature type="transmembrane region" description="Helical" evidence="10">
    <location>
        <begin position="1015"/>
        <end position="1037"/>
    </location>
</feature>
<keyword evidence="8" id="KW-0333">Golgi apparatus</keyword>
<feature type="transmembrane region" description="Helical" evidence="10">
    <location>
        <begin position="849"/>
        <end position="872"/>
    </location>
</feature>
<feature type="transmembrane region" description="Helical" evidence="10">
    <location>
        <begin position="1717"/>
        <end position="1737"/>
    </location>
</feature>
<feature type="transmembrane region" description="Helical" evidence="10">
    <location>
        <begin position="627"/>
        <end position="644"/>
    </location>
</feature>
<evidence type="ECO:0000256" key="9">
    <source>
        <dbReference type="ARBA" id="ARBA00023136"/>
    </source>
</evidence>